<dbReference type="AlphaFoldDB" id="A0A816QQ80"/>
<gene>
    <name evidence="2" type="ORF">DARMORV10_C06P37040.1</name>
</gene>
<proteinExistence type="predicted"/>
<keyword evidence="1" id="KW-0812">Transmembrane</keyword>
<evidence type="ECO:0000313" key="2">
    <source>
        <dbReference type="EMBL" id="CAF2062001.1"/>
    </source>
</evidence>
<dbReference type="Proteomes" id="UP001295469">
    <property type="component" value="Chromosome C06"/>
</dbReference>
<feature type="transmembrane region" description="Helical" evidence="1">
    <location>
        <begin position="6"/>
        <end position="27"/>
    </location>
</feature>
<sequence>MASTKVQWIMIQLILKTLAFSWIWMSFANRSIINNWRCNLLSQRTFTKDQ</sequence>
<protein>
    <submittedName>
        <fullName evidence="2">(rape) hypothetical protein</fullName>
    </submittedName>
</protein>
<organism evidence="2">
    <name type="scientific">Brassica napus</name>
    <name type="common">Rape</name>
    <dbReference type="NCBI Taxonomy" id="3708"/>
    <lineage>
        <taxon>Eukaryota</taxon>
        <taxon>Viridiplantae</taxon>
        <taxon>Streptophyta</taxon>
        <taxon>Embryophyta</taxon>
        <taxon>Tracheophyta</taxon>
        <taxon>Spermatophyta</taxon>
        <taxon>Magnoliopsida</taxon>
        <taxon>eudicotyledons</taxon>
        <taxon>Gunneridae</taxon>
        <taxon>Pentapetalae</taxon>
        <taxon>rosids</taxon>
        <taxon>malvids</taxon>
        <taxon>Brassicales</taxon>
        <taxon>Brassicaceae</taxon>
        <taxon>Brassiceae</taxon>
        <taxon>Brassica</taxon>
    </lineage>
</organism>
<keyword evidence="1" id="KW-0472">Membrane</keyword>
<reference evidence="2" key="1">
    <citation type="submission" date="2021-01" db="EMBL/GenBank/DDBJ databases">
        <authorList>
            <consortium name="Genoscope - CEA"/>
            <person name="William W."/>
        </authorList>
    </citation>
    <scope>NUCLEOTIDE SEQUENCE</scope>
</reference>
<name>A0A816QQ80_BRANA</name>
<keyword evidence="1" id="KW-1133">Transmembrane helix</keyword>
<accession>A0A816QQ80</accession>
<dbReference type="EMBL" id="HG994370">
    <property type="protein sequence ID" value="CAF2062001.1"/>
    <property type="molecule type" value="Genomic_DNA"/>
</dbReference>
<evidence type="ECO:0000256" key="1">
    <source>
        <dbReference type="SAM" id="Phobius"/>
    </source>
</evidence>